<dbReference type="STRING" id="587.RB151_020790"/>
<dbReference type="GO" id="GO:0051539">
    <property type="term" value="F:4 iron, 4 sulfur cluster binding"/>
    <property type="evidence" value="ECO:0007669"/>
    <property type="project" value="UniProtKB-KW"/>
</dbReference>
<evidence type="ECO:0000313" key="7">
    <source>
        <dbReference type="Proteomes" id="UP000216001"/>
    </source>
</evidence>
<dbReference type="EMBL" id="NOWC01000038">
    <property type="protein sequence ID" value="OZS72383.1"/>
    <property type="molecule type" value="Genomic_DNA"/>
</dbReference>
<name>A0A264VM38_PRORE</name>
<sequence length="178" mass="19832">MKQYGFYFDSTKCTGCKTCQVSCKDEKDLDLGPKFRRVYEFGGGSWQQQEGIWQQNVYSYYLSISCNHCSNPTCVAGCPTGAMHKREQDGLVVVDQTICVGCYERVEKGMKPVCVESCPQRALDFDDINILRERHGNISGIAPMPNPTLTNPNIVIKPHKDAKPCGDKSGKLQNPAEV</sequence>
<comment type="caution">
    <text evidence="6">The sequence shown here is derived from an EMBL/GenBank/DDBJ whole genome shotgun (WGS) entry which is preliminary data.</text>
</comment>
<evidence type="ECO:0000256" key="4">
    <source>
        <dbReference type="ARBA" id="ARBA00023014"/>
    </source>
</evidence>
<dbReference type="Pfam" id="PF13247">
    <property type="entry name" value="Fer4_11"/>
    <property type="match status" value="1"/>
</dbReference>
<keyword evidence="2" id="KW-0479">Metal-binding</keyword>
<evidence type="ECO:0000259" key="5">
    <source>
        <dbReference type="PROSITE" id="PS51379"/>
    </source>
</evidence>
<evidence type="ECO:0000313" key="6">
    <source>
        <dbReference type="EMBL" id="OZS72383.1"/>
    </source>
</evidence>
<dbReference type="CDD" id="cd16371">
    <property type="entry name" value="DMSOR_beta_like"/>
    <property type="match status" value="1"/>
</dbReference>
<dbReference type="PANTHER" id="PTHR43177">
    <property type="entry name" value="PROTEIN NRFC"/>
    <property type="match status" value="1"/>
</dbReference>
<dbReference type="InterPro" id="IPR050954">
    <property type="entry name" value="ET_IronSulfur_Cluster-Binding"/>
</dbReference>
<dbReference type="Proteomes" id="UP000216001">
    <property type="component" value="Unassembled WGS sequence"/>
</dbReference>
<dbReference type="AlphaFoldDB" id="A0A264VM38"/>
<evidence type="ECO:0000256" key="3">
    <source>
        <dbReference type="ARBA" id="ARBA00023004"/>
    </source>
</evidence>
<keyword evidence="3" id="KW-0408">Iron</keyword>
<dbReference type="SUPFAM" id="SSF54862">
    <property type="entry name" value="4Fe-4S ferredoxins"/>
    <property type="match status" value="1"/>
</dbReference>
<dbReference type="PROSITE" id="PS51379">
    <property type="entry name" value="4FE4S_FER_2"/>
    <property type="match status" value="2"/>
</dbReference>
<dbReference type="RefSeq" id="WP_094962960.1">
    <property type="nucleotide sequence ID" value="NZ_NOWC01000038.1"/>
</dbReference>
<keyword evidence="1" id="KW-0004">4Fe-4S</keyword>
<organism evidence="6 7">
    <name type="scientific">Providencia rettgeri</name>
    <dbReference type="NCBI Taxonomy" id="587"/>
    <lineage>
        <taxon>Bacteria</taxon>
        <taxon>Pseudomonadati</taxon>
        <taxon>Pseudomonadota</taxon>
        <taxon>Gammaproteobacteria</taxon>
        <taxon>Enterobacterales</taxon>
        <taxon>Morganellaceae</taxon>
        <taxon>Providencia</taxon>
    </lineage>
</organism>
<proteinExistence type="predicted"/>
<evidence type="ECO:0000256" key="2">
    <source>
        <dbReference type="ARBA" id="ARBA00022723"/>
    </source>
</evidence>
<feature type="domain" description="4Fe-4S ferredoxin-type" evidence="5">
    <location>
        <begin position="90"/>
        <end position="128"/>
    </location>
</feature>
<feature type="domain" description="4Fe-4S ferredoxin-type" evidence="5">
    <location>
        <begin position="4"/>
        <end position="34"/>
    </location>
</feature>
<evidence type="ECO:0000256" key="1">
    <source>
        <dbReference type="ARBA" id="ARBA00022485"/>
    </source>
</evidence>
<keyword evidence="4" id="KW-0411">Iron-sulfur</keyword>
<dbReference type="InterPro" id="IPR017896">
    <property type="entry name" value="4Fe4S_Fe-S-bd"/>
</dbReference>
<reference evidence="6 7" key="1">
    <citation type="submission" date="2017-07" db="EMBL/GenBank/DDBJ databases">
        <title>blaIMP-27 on transferable plasmids in Proteus mirabilis and Providencia rettgeri.</title>
        <authorList>
            <person name="Potter R."/>
        </authorList>
    </citation>
    <scope>NUCLEOTIDE SEQUENCE [LARGE SCALE GENOMIC DNA]</scope>
    <source>
        <strain evidence="6 7">PR1</strain>
    </source>
</reference>
<dbReference type="GO" id="GO:0046872">
    <property type="term" value="F:metal ion binding"/>
    <property type="evidence" value="ECO:0007669"/>
    <property type="project" value="UniProtKB-KW"/>
</dbReference>
<protein>
    <submittedName>
        <fullName evidence="6">4Fe-4S ferredoxin</fullName>
    </submittedName>
</protein>
<dbReference type="PANTHER" id="PTHR43177:SF7">
    <property type="entry name" value="ANAEROBIC DIMETHYL SULFOXIDE REDUCTASE, SUBUNIT B"/>
    <property type="match status" value="1"/>
</dbReference>
<accession>A0A264VM38</accession>
<gene>
    <name evidence="6" type="ORF">CHI95_22070</name>
</gene>
<dbReference type="Gene3D" id="3.30.70.20">
    <property type="match status" value="3"/>
</dbReference>